<evidence type="ECO:0000256" key="1">
    <source>
        <dbReference type="ARBA" id="ARBA00023002"/>
    </source>
</evidence>
<evidence type="ECO:0000259" key="3">
    <source>
        <dbReference type="Pfam" id="PF02826"/>
    </source>
</evidence>
<evidence type="ECO:0000313" key="4">
    <source>
        <dbReference type="EMBL" id="MCZ8516004.1"/>
    </source>
</evidence>
<gene>
    <name evidence="4" type="ORF">O9H85_27105</name>
</gene>
<dbReference type="CDD" id="cd05300">
    <property type="entry name" value="2-Hacid_dh_1"/>
    <property type="match status" value="1"/>
</dbReference>
<dbReference type="EMBL" id="JAQAGZ010000020">
    <property type="protein sequence ID" value="MCZ8516004.1"/>
    <property type="molecule type" value="Genomic_DNA"/>
</dbReference>
<proteinExistence type="predicted"/>
<dbReference type="InterPro" id="IPR006140">
    <property type="entry name" value="D-isomer_DH_NAD-bd"/>
</dbReference>
<dbReference type="SUPFAM" id="SSF51735">
    <property type="entry name" value="NAD(P)-binding Rossmann-fold domains"/>
    <property type="match status" value="1"/>
</dbReference>
<dbReference type="PANTHER" id="PTHR43333:SF1">
    <property type="entry name" value="D-ISOMER SPECIFIC 2-HYDROXYACID DEHYDROGENASE NAD-BINDING DOMAIN-CONTAINING PROTEIN"/>
    <property type="match status" value="1"/>
</dbReference>
<name>A0ABT4QGI9_9BACL</name>
<organism evidence="4 5">
    <name type="scientific">Paenibacillus gyeongsangnamensis</name>
    <dbReference type="NCBI Taxonomy" id="3388067"/>
    <lineage>
        <taxon>Bacteria</taxon>
        <taxon>Bacillati</taxon>
        <taxon>Bacillota</taxon>
        <taxon>Bacilli</taxon>
        <taxon>Bacillales</taxon>
        <taxon>Paenibacillaceae</taxon>
        <taxon>Paenibacillus</taxon>
    </lineage>
</organism>
<feature type="domain" description="D-isomer specific 2-hydroxyacid dehydrogenase NAD-binding" evidence="3">
    <location>
        <begin position="103"/>
        <end position="274"/>
    </location>
</feature>
<dbReference type="InterPro" id="IPR036291">
    <property type="entry name" value="NAD(P)-bd_dom_sf"/>
</dbReference>
<dbReference type="RefSeq" id="WP_269884531.1">
    <property type="nucleotide sequence ID" value="NZ_JAQAGZ010000020.1"/>
</dbReference>
<keyword evidence="2" id="KW-0520">NAD</keyword>
<reference evidence="4 5" key="1">
    <citation type="submission" date="2022-12" db="EMBL/GenBank/DDBJ databases">
        <title>Draft genome sequence of Paenibacillus sp. dW9.</title>
        <authorList>
            <person name="Choi E.-W."/>
            <person name="Kim D.-U."/>
        </authorList>
    </citation>
    <scope>NUCLEOTIDE SEQUENCE [LARGE SCALE GENOMIC DNA]</scope>
    <source>
        <strain evidence="5">dW9</strain>
    </source>
</reference>
<evidence type="ECO:0000313" key="5">
    <source>
        <dbReference type="Proteomes" id="UP001527882"/>
    </source>
</evidence>
<protein>
    <submittedName>
        <fullName evidence="4">D-2-hydroxyacid dehydrogenase</fullName>
    </submittedName>
</protein>
<dbReference type="Proteomes" id="UP001527882">
    <property type="component" value="Unassembled WGS sequence"/>
</dbReference>
<sequence length="310" mass="34317">MNIQHILISGRLQEELKGLAERRKDKHFRFVPENETSEQDYAWADAFVGFKPTEGFSFARLQWVHATGAGVDAFLLGREWPNDVLLTRTTGAFGAKIGEYCLGHILSDLQRHSALVSDQASKRWAPAAAGMLQGQTVILFGTGTVGRGVAERLAAFGVRVIGISLSGRRVPGFTETGSLDSAVMLLPEAHWVINTLPLTDATYKLFDEKMFRHMKGAGFINVGRGASVDTRALLQALERQQLRCAILDVFEEEPLPKDSPLWEHPGIRITPHISAVTSPEEAEESLLRVFEHIDKGSFPLPQQVDTQRGY</sequence>
<keyword evidence="5" id="KW-1185">Reference proteome</keyword>
<comment type="caution">
    <text evidence="4">The sequence shown here is derived from an EMBL/GenBank/DDBJ whole genome shotgun (WGS) entry which is preliminary data.</text>
</comment>
<keyword evidence="1" id="KW-0560">Oxidoreductase</keyword>
<dbReference type="Pfam" id="PF02826">
    <property type="entry name" value="2-Hacid_dh_C"/>
    <property type="match status" value="1"/>
</dbReference>
<evidence type="ECO:0000256" key="2">
    <source>
        <dbReference type="ARBA" id="ARBA00023027"/>
    </source>
</evidence>
<dbReference type="PANTHER" id="PTHR43333">
    <property type="entry name" value="2-HACID_DH_C DOMAIN-CONTAINING PROTEIN"/>
    <property type="match status" value="1"/>
</dbReference>
<accession>A0ABT4QGI9</accession>
<dbReference type="Gene3D" id="3.40.50.720">
    <property type="entry name" value="NAD(P)-binding Rossmann-like Domain"/>
    <property type="match status" value="2"/>
</dbReference>